<dbReference type="CDD" id="cd03443">
    <property type="entry name" value="PaaI_thioesterase"/>
    <property type="match status" value="1"/>
</dbReference>
<comment type="similarity">
    <text evidence="4">Belongs to the YigI thioesterase family.</text>
</comment>
<dbReference type="PANTHER" id="PTHR43240:SF20">
    <property type="entry name" value="MEDIUM_LONG-CHAIN ACYL-COA THIOESTERASE YIGI"/>
    <property type="match status" value="1"/>
</dbReference>
<organism evidence="9 10">
    <name type="scientific">Tamaricihabitans halophyticus</name>
    <dbReference type="NCBI Taxonomy" id="1262583"/>
    <lineage>
        <taxon>Bacteria</taxon>
        <taxon>Bacillati</taxon>
        <taxon>Actinomycetota</taxon>
        <taxon>Actinomycetes</taxon>
        <taxon>Pseudonocardiales</taxon>
        <taxon>Pseudonocardiaceae</taxon>
        <taxon>Tamaricihabitans</taxon>
    </lineage>
</organism>
<dbReference type="Proteomes" id="UP000294911">
    <property type="component" value="Unassembled WGS sequence"/>
</dbReference>
<dbReference type="InterPro" id="IPR003736">
    <property type="entry name" value="PAAI_dom"/>
</dbReference>
<comment type="catalytic activity">
    <reaction evidence="3">
        <text>a long-chain fatty acyl-CoA + H2O = a long-chain fatty acid + CoA + H(+)</text>
        <dbReference type="Rhea" id="RHEA:67680"/>
        <dbReference type="ChEBI" id="CHEBI:15377"/>
        <dbReference type="ChEBI" id="CHEBI:15378"/>
        <dbReference type="ChEBI" id="CHEBI:57287"/>
        <dbReference type="ChEBI" id="CHEBI:57560"/>
        <dbReference type="ChEBI" id="CHEBI:83139"/>
    </reaction>
</comment>
<evidence type="ECO:0000256" key="1">
    <source>
        <dbReference type="ARBA" id="ARBA00022801"/>
    </source>
</evidence>
<feature type="domain" description="Thioesterase" evidence="8">
    <location>
        <begin position="53"/>
        <end position="124"/>
    </location>
</feature>
<proteinExistence type="inferred from homology"/>
<evidence type="ECO:0000256" key="3">
    <source>
        <dbReference type="ARBA" id="ARBA00036002"/>
    </source>
</evidence>
<comment type="catalytic activity">
    <reaction evidence="7">
        <text>a medium-chain fatty acyl-CoA + H2O = a medium-chain fatty acid + CoA + H(+)</text>
        <dbReference type="Rhea" id="RHEA:68184"/>
        <dbReference type="ChEBI" id="CHEBI:15377"/>
        <dbReference type="ChEBI" id="CHEBI:15378"/>
        <dbReference type="ChEBI" id="CHEBI:57287"/>
        <dbReference type="ChEBI" id="CHEBI:59558"/>
        <dbReference type="ChEBI" id="CHEBI:90546"/>
    </reaction>
</comment>
<dbReference type="EC" id="3.1.2.20" evidence="5"/>
<reference evidence="9 10" key="1">
    <citation type="submission" date="2019-03" db="EMBL/GenBank/DDBJ databases">
        <title>Genomic Encyclopedia of Type Strains, Phase IV (KMG-IV): sequencing the most valuable type-strain genomes for metagenomic binning, comparative biology and taxonomic classification.</title>
        <authorList>
            <person name="Goeker M."/>
        </authorList>
    </citation>
    <scope>NUCLEOTIDE SEQUENCE [LARGE SCALE GENOMIC DNA]</scope>
    <source>
        <strain evidence="9 10">DSM 45765</strain>
    </source>
</reference>
<dbReference type="RefSeq" id="WP_243658715.1">
    <property type="nucleotide sequence ID" value="NZ_SLXQ01000001.1"/>
</dbReference>
<name>A0A4V2SV02_9PSEU</name>
<dbReference type="Gene3D" id="3.10.129.10">
    <property type="entry name" value="Hotdog Thioesterase"/>
    <property type="match status" value="1"/>
</dbReference>
<evidence type="ECO:0000256" key="6">
    <source>
        <dbReference type="ARBA" id="ARBA00040062"/>
    </source>
</evidence>
<dbReference type="GO" id="GO:0047617">
    <property type="term" value="F:fatty acyl-CoA hydrolase activity"/>
    <property type="evidence" value="ECO:0007669"/>
    <property type="project" value="UniProtKB-EC"/>
</dbReference>
<dbReference type="InterPro" id="IPR029069">
    <property type="entry name" value="HotDog_dom_sf"/>
</dbReference>
<dbReference type="AlphaFoldDB" id="A0A4V2SV02"/>
<protein>
    <recommendedName>
        <fullName evidence="6">Medium/long-chain acyl-CoA thioesterase YigI</fullName>
        <ecNumber evidence="5">3.1.2.20</ecNumber>
    </recommendedName>
</protein>
<evidence type="ECO:0000259" key="8">
    <source>
        <dbReference type="Pfam" id="PF03061"/>
    </source>
</evidence>
<comment type="catalytic activity">
    <reaction evidence="2">
        <text>a fatty acyl-CoA + H2O = a fatty acid + CoA + H(+)</text>
        <dbReference type="Rhea" id="RHEA:16781"/>
        <dbReference type="ChEBI" id="CHEBI:15377"/>
        <dbReference type="ChEBI" id="CHEBI:15378"/>
        <dbReference type="ChEBI" id="CHEBI:28868"/>
        <dbReference type="ChEBI" id="CHEBI:57287"/>
        <dbReference type="ChEBI" id="CHEBI:77636"/>
        <dbReference type="EC" id="3.1.2.20"/>
    </reaction>
</comment>
<dbReference type="NCBIfam" id="TIGR00369">
    <property type="entry name" value="unchar_dom_1"/>
    <property type="match status" value="1"/>
</dbReference>
<evidence type="ECO:0000256" key="7">
    <source>
        <dbReference type="ARBA" id="ARBA00048062"/>
    </source>
</evidence>
<comment type="caution">
    <text evidence="9">The sequence shown here is derived from an EMBL/GenBank/DDBJ whole genome shotgun (WGS) entry which is preliminary data.</text>
</comment>
<dbReference type="SUPFAM" id="SSF54637">
    <property type="entry name" value="Thioesterase/thiol ester dehydrase-isomerase"/>
    <property type="match status" value="1"/>
</dbReference>
<evidence type="ECO:0000256" key="2">
    <source>
        <dbReference type="ARBA" id="ARBA00035880"/>
    </source>
</evidence>
<keyword evidence="10" id="KW-1185">Reference proteome</keyword>
<keyword evidence="1" id="KW-0378">Hydrolase</keyword>
<evidence type="ECO:0000313" key="9">
    <source>
        <dbReference type="EMBL" id="TCP56586.1"/>
    </source>
</evidence>
<dbReference type="PANTHER" id="PTHR43240">
    <property type="entry name" value="1,4-DIHYDROXY-2-NAPHTHOYL-COA THIOESTERASE 1"/>
    <property type="match status" value="1"/>
</dbReference>
<sequence length="147" mass="15115">MAEVTSVELSLADARQVLAAQPFSVLLGTRLTAFSASEVVLEIDIRAELHQQNGFVHGGVLSYLADNALTFAGGAALGPAVLTRGFSVDYLRPATGTLLRAAGQVVTATRGQAAARCEIYALSDDADAPATLCALAQGTVRAVREGG</sequence>
<dbReference type="InterPro" id="IPR006683">
    <property type="entry name" value="Thioestr_dom"/>
</dbReference>
<evidence type="ECO:0000313" key="10">
    <source>
        <dbReference type="Proteomes" id="UP000294911"/>
    </source>
</evidence>
<dbReference type="Pfam" id="PF03061">
    <property type="entry name" value="4HBT"/>
    <property type="match status" value="1"/>
</dbReference>
<evidence type="ECO:0000256" key="4">
    <source>
        <dbReference type="ARBA" id="ARBA00038381"/>
    </source>
</evidence>
<dbReference type="EMBL" id="SLXQ01000001">
    <property type="protein sequence ID" value="TCP56586.1"/>
    <property type="molecule type" value="Genomic_DNA"/>
</dbReference>
<accession>A0A4V2SV02</accession>
<gene>
    <name evidence="9" type="ORF">EV191_101529</name>
</gene>
<evidence type="ECO:0000256" key="5">
    <source>
        <dbReference type="ARBA" id="ARBA00038894"/>
    </source>
</evidence>